<feature type="transmembrane region" description="Helical" evidence="7">
    <location>
        <begin position="226"/>
        <end position="244"/>
    </location>
</feature>
<dbReference type="PANTHER" id="PTHR30477">
    <property type="entry name" value="ABC-TRANSPORTER METAL-BINDING PROTEIN"/>
    <property type="match status" value="1"/>
</dbReference>
<dbReference type="PATRIC" id="fig|324602.8.peg.2264"/>
<keyword evidence="9" id="KW-1185">Reference proteome</keyword>
<evidence type="ECO:0000256" key="7">
    <source>
        <dbReference type="SAM" id="Phobius"/>
    </source>
</evidence>
<dbReference type="PANTHER" id="PTHR30477:SF13">
    <property type="entry name" value="IRON TRANSPORT SYSTEM MEMBRANE PROTEIN HI_0360-RELATED"/>
    <property type="match status" value="1"/>
</dbReference>
<dbReference type="Pfam" id="PF00950">
    <property type="entry name" value="ABC-3"/>
    <property type="match status" value="1"/>
</dbReference>
<evidence type="ECO:0000256" key="3">
    <source>
        <dbReference type="ARBA" id="ARBA00022692"/>
    </source>
</evidence>
<dbReference type="Proteomes" id="UP000002008">
    <property type="component" value="Chromosome"/>
</dbReference>
<keyword evidence="4 7" id="KW-1133">Transmembrane helix</keyword>
<feature type="transmembrane region" description="Helical" evidence="7">
    <location>
        <begin position="99"/>
        <end position="120"/>
    </location>
</feature>
<feature type="transmembrane region" description="Helical" evidence="7">
    <location>
        <begin position="250"/>
        <end position="269"/>
    </location>
</feature>
<feature type="transmembrane region" description="Helical" evidence="7">
    <location>
        <begin position="178"/>
        <end position="197"/>
    </location>
</feature>
<dbReference type="Gene3D" id="1.10.3470.10">
    <property type="entry name" value="ABC transporter involved in vitamin B12 uptake, BtuC"/>
    <property type="match status" value="1"/>
</dbReference>
<dbReference type="GO" id="GO:0071281">
    <property type="term" value="P:cellular response to iron ion"/>
    <property type="evidence" value="ECO:0007669"/>
    <property type="project" value="UniProtKB-ARBA"/>
</dbReference>
<dbReference type="KEGG" id="cau:Caur_1995"/>
<sequence length="278" mass="29478">MIDFFTAPLAYSFMQRGLLAALLVGVICAVVGVYVVLRGMAFLGDALAHTMLPGIAVGYLLNGADRGALFWWALGTALVSSFSIGAISRAARIREDTAIGIVFAAMFALGVALISTVRNSAVDLSHFLFGNILGVSEYDLWRIAVLGLIVIALIILFYKELMVVTFDPVLATTLRLPVRFFDLLLLALLAVSIVVAIQTVGVALTLAILVTPPATAAFLTHRMHTMMLVAALLAIVAGVVGLYASYYFSIASGAAIVLTSTAIFVLVWAGSRLSHRTA</sequence>
<feature type="transmembrane region" description="Helical" evidence="7">
    <location>
        <begin position="140"/>
        <end position="158"/>
    </location>
</feature>
<comment type="subcellular location">
    <subcellularLocation>
        <location evidence="6">Cell membrane</location>
        <topology evidence="6">Multi-pass membrane protein</topology>
    </subcellularLocation>
    <subcellularLocation>
        <location evidence="1">Membrane</location>
        <topology evidence="1">Multi-pass membrane protein</topology>
    </subcellularLocation>
</comment>
<dbReference type="InterPro" id="IPR037294">
    <property type="entry name" value="ABC_BtuC-like"/>
</dbReference>
<evidence type="ECO:0000256" key="4">
    <source>
        <dbReference type="ARBA" id="ARBA00022989"/>
    </source>
</evidence>
<feature type="transmembrane region" description="Helical" evidence="7">
    <location>
        <begin position="18"/>
        <end position="37"/>
    </location>
</feature>
<dbReference type="eggNOG" id="COG1108">
    <property type="taxonomic scope" value="Bacteria"/>
</dbReference>
<keyword evidence="5 7" id="KW-0472">Membrane</keyword>
<dbReference type="STRING" id="324602.Caur_1995"/>
<dbReference type="RefSeq" id="WP_012257864.1">
    <property type="nucleotide sequence ID" value="NC_010175.1"/>
</dbReference>
<keyword evidence="3 6" id="KW-0812">Transmembrane</keyword>
<dbReference type="GO" id="GO:0010043">
    <property type="term" value="P:response to zinc ion"/>
    <property type="evidence" value="ECO:0000318"/>
    <property type="project" value="GO_Central"/>
</dbReference>
<organism evidence="8 9">
    <name type="scientific">Chloroflexus aurantiacus (strain ATCC 29366 / DSM 635 / J-10-fl)</name>
    <dbReference type="NCBI Taxonomy" id="324602"/>
    <lineage>
        <taxon>Bacteria</taxon>
        <taxon>Bacillati</taxon>
        <taxon>Chloroflexota</taxon>
        <taxon>Chloroflexia</taxon>
        <taxon>Chloroflexales</taxon>
        <taxon>Chloroflexineae</taxon>
        <taxon>Chloroflexaceae</taxon>
        <taxon>Chloroflexus</taxon>
    </lineage>
</organism>
<dbReference type="CDD" id="cd06550">
    <property type="entry name" value="TM_ABC_iron-siderophores_like"/>
    <property type="match status" value="1"/>
</dbReference>
<dbReference type="EMBL" id="CP000909">
    <property type="protein sequence ID" value="ABY35210.1"/>
    <property type="molecule type" value="Genomic_DNA"/>
</dbReference>
<name>A9WEE8_CHLAA</name>
<dbReference type="GO" id="GO:0043190">
    <property type="term" value="C:ATP-binding cassette (ABC) transporter complex"/>
    <property type="evidence" value="ECO:0007669"/>
    <property type="project" value="InterPro"/>
</dbReference>
<evidence type="ECO:0000256" key="2">
    <source>
        <dbReference type="ARBA" id="ARBA00008034"/>
    </source>
</evidence>
<evidence type="ECO:0000256" key="6">
    <source>
        <dbReference type="RuleBase" id="RU003943"/>
    </source>
</evidence>
<evidence type="ECO:0000313" key="8">
    <source>
        <dbReference type="EMBL" id="ABY35210.1"/>
    </source>
</evidence>
<protein>
    <submittedName>
        <fullName evidence="8">ABC-3 protein</fullName>
    </submittedName>
</protein>
<evidence type="ECO:0000313" key="9">
    <source>
        <dbReference type="Proteomes" id="UP000002008"/>
    </source>
</evidence>
<proteinExistence type="inferred from homology"/>
<keyword evidence="6" id="KW-0813">Transport</keyword>
<accession>A9WEE8</accession>
<dbReference type="SUPFAM" id="SSF81345">
    <property type="entry name" value="ABC transporter involved in vitamin B12 uptake, BtuC"/>
    <property type="match status" value="1"/>
</dbReference>
<dbReference type="FunFam" id="1.10.3470.10:FF:000003">
    <property type="entry name" value="Iron ABC transporter permease SitD"/>
    <property type="match status" value="1"/>
</dbReference>
<gene>
    <name evidence="8" type="ordered locus">Caur_1995</name>
</gene>
<dbReference type="EnsemblBacteria" id="ABY35210">
    <property type="protein sequence ID" value="ABY35210"/>
    <property type="gene ID" value="Caur_1995"/>
</dbReference>
<evidence type="ECO:0000256" key="5">
    <source>
        <dbReference type="ARBA" id="ARBA00023136"/>
    </source>
</evidence>
<feature type="transmembrane region" description="Helical" evidence="7">
    <location>
        <begin position="68"/>
        <end position="87"/>
    </location>
</feature>
<dbReference type="AlphaFoldDB" id="A9WEE8"/>
<dbReference type="HOGENOM" id="CLU_028808_4_0_0"/>
<evidence type="ECO:0000256" key="1">
    <source>
        <dbReference type="ARBA" id="ARBA00004141"/>
    </source>
</evidence>
<dbReference type="InParanoid" id="A9WEE8"/>
<reference evidence="9" key="1">
    <citation type="journal article" date="2011" name="BMC Genomics">
        <title>Complete genome sequence of the filamentous anoxygenic phototrophic bacterium Chloroflexus aurantiacus.</title>
        <authorList>
            <person name="Tang K.H."/>
            <person name="Barry K."/>
            <person name="Chertkov O."/>
            <person name="Dalin E."/>
            <person name="Han C.S."/>
            <person name="Hauser L.J."/>
            <person name="Honchak B.M."/>
            <person name="Karbach L.E."/>
            <person name="Land M.L."/>
            <person name="Lapidus A."/>
            <person name="Larimer F.W."/>
            <person name="Mikhailova N."/>
            <person name="Pitluck S."/>
            <person name="Pierson B.K."/>
            <person name="Blankenship R.E."/>
        </authorList>
    </citation>
    <scope>NUCLEOTIDE SEQUENCE [LARGE SCALE GENOMIC DNA]</scope>
    <source>
        <strain evidence="9">ATCC 29366 / DSM 635 / J-10-fl</strain>
    </source>
</reference>
<dbReference type="InterPro" id="IPR001626">
    <property type="entry name" value="ABC_TroCD"/>
</dbReference>
<dbReference type="GO" id="GO:0055085">
    <property type="term" value="P:transmembrane transport"/>
    <property type="evidence" value="ECO:0007669"/>
    <property type="project" value="InterPro"/>
</dbReference>
<dbReference type="GO" id="GO:0005886">
    <property type="term" value="C:plasma membrane"/>
    <property type="evidence" value="ECO:0000318"/>
    <property type="project" value="GO_Central"/>
</dbReference>
<comment type="similarity">
    <text evidence="2 6">Belongs to the ABC-3 integral membrane protein family.</text>
</comment>